<feature type="compositionally biased region" description="Basic and acidic residues" evidence="18">
    <location>
        <begin position="393"/>
        <end position="403"/>
    </location>
</feature>
<evidence type="ECO:0000256" key="9">
    <source>
        <dbReference type="ARBA" id="ARBA00022771"/>
    </source>
</evidence>
<feature type="coiled-coil region" evidence="17">
    <location>
        <begin position="680"/>
        <end position="714"/>
    </location>
</feature>
<dbReference type="InterPro" id="IPR013083">
    <property type="entry name" value="Znf_RING/FYVE/PHD"/>
</dbReference>
<feature type="domain" description="PINIT" evidence="21">
    <location>
        <begin position="862"/>
        <end position="1026"/>
    </location>
</feature>
<dbReference type="GO" id="GO:0016607">
    <property type="term" value="C:nuclear speck"/>
    <property type="evidence" value="ECO:0007669"/>
    <property type="project" value="UniProtKB-SubCell"/>
</dbReference>
<dbReference type="EMBL" id="CADEAL010000856">
    <property type="protein sequence ID" value="CAB1426056.1"/>
    <property type="molecule type" value="Genomic_DNA"/>
</dbReference>
<evidence type="ECO:0000256" key="14">
    <source>
        <dbReference type="ARBA" id="ARBA00023163"/>
    </source>
</evidence>
<dbReference type="PROSITE" id="PS50800">
    <property type="entry name" value="SAP"/>
    <property type="match status" value="1"/>
</dbReference>
<dbReference type="GO" id="GO:0000122">
    <property type="term" value="P:negative regulation of transcription by RNA polymerase II"/>
    <property type="evidence" value="ECO:0007669"/>
    <property type="project" value="TreeGrafter"/>
</dbReference>
<dbReference type="Pfam" id="PF14324">
    <property type="entry name" value="PINIT"/>
    <property type="match status" value="1"/>
</dbReference>
<dbReference type="FunFam" id="3.10.390.10:FF:000001">
    <property type="entry name" value="SKI family transcriptional corepressor 1"/>
    <property type="match status" value="1"/>
</dbReference>
<dbReference type="InterPro" id="IPR004181">
    <property type="entry name" value="Znf_MIZ"/>
</dbReference>
<feature type="region of interest" description="Disordered" evidence="18">
    <location>
        <begin position="243"/>
        <end position="276"/>
    </location>
</feature>
<feature type="region of interest" description="Disordered" evidence="18">
    <location>
        <begin position="621"/>
        <end position="665"/>
    </location>
</feature>
<dbReference type="GO" id="GO:0046332">
    <property type="term" value="F:SMAD binding"/>
    <property type="evidence" value="ECO:0007669"/>
    <property type="project" value="InterPro"/>
</dbReference>
<dbReference type="SMART" id="SM01046">
    <property type="entry name" value="c-SKI_SMAD_bind"/>
    <property type="match status" value="1"/>
</dbReference>
<dbReference type="GO" id="GO:0016740">
    <property type="term" value="F:transferase activity"/>
    <property type="evidence" value="ECO:0007669"/>
    <property type="project" value="UniProtKB-KW"/>
</dbReference>
<keyword evidence="6" id="KW-1017">Isopeptide bond</keyword>
<accession>A0A9N7U8X5</accession>
<dbReference type="InterPro" id="IPR003380">
    <property type="entry name" value="SKI/SNO/DAC"/>
</dbReference>
<evidence type="ECO:0000256" key="2">
    <source>
        <dbReference type="ARBA" id="ARBA00004718"/>
    </source>
</evidence>
<gene>
    <name evidence="22" type="ORF">PLEPLA_LOCUS13990</name>
</gene>
<dbReference type="FunFam" id="1.10.720.30:FF:000001">
    <property type="entry name" value="E3 SUMO-protein ligase PIAS2 isoform 1"/>
    <property type="match status" value="1"/>
</dbReference>
<feature type="compositionally biased region" description="Polar residues" evidence="18">
    <location>
        <begin position="252"/>
        <end position="266"/>
    </location>
</feature>
<feature type="region of interest" description="Disordered" evidence="18">
    <location>
        <begin position="1200"/>
        <end position="1230"/>
    </location>
</feature>
<feature type="domain" description="SP-RING-type" evidence="20">
    <location>
        <begin position="1058"/>
        <end position="1139"/>
    </location>
</feature>
<evidence type="ECO:0000256" key="4">
    <source>
        <dbReference type="ARBA" id="ARBA00009513"/>
    </source>
</evidence>
<dbReference type="Pfam" id="PF02891">
    <property type="entry name" value="zf-MIZ"/>
    <property type="match status" value="1"/>
</dbReference>
<evidence type="ECO:0000259" key="19">
    <source>
        <dbReference type="PROSITE" id="PS50800"/>
    </source>
</evidence>
<evidence type="ECO:0000256" key="6">
    <source>
        <dbReference type="ARBA" id="ARBA00022499"/>
    </source>
</evidence>
<comment type="similarity">
    <text evidence="3">Belongs to the PIAS family.</text>
</comment>
<keyword evidence="8" id="KW-0479">Metal-binding</keyword>
<feature type="compositionally biased region" description="Low complexity" evidence="18">
    <location>
        <begin position="1344"/>
        <end position="1355"/>
    </location>
</feature>
<dbReference type="SUPFAM" id="SSF46955">
    <property type="entry name" value="Putative DNA-binding domain"/>
    <property type="match status" value="1"/>
</dbReference>
<feature type="compositionally biased region" description="Polar residues" evidence="18">
    <location>
        <begin position="1330"/>
        <end position="1341"/>
    </location>
</feature>
<dbReference type="FunFam" id="3.30.40.10:FF:000003">
    <property type="entry name" value="E3 SUMO-protein ligase PIAS2 isoform X1"/>
    <property type="match status" value="1"/>
</dbReference>
<feature type="region of interest" description="Disordered" evidence="18">
    <location>
        <begin position="1321"/>
        <end position="1379"/>
    </location>
</feature>
<dbReference type="InterPro" id="IPR010919">
    <property type="entry name" value="SAND-like_dom_sf"/>
</dbReference>
<comment type="pathway">
    <text evidence="2">Protein modification; protein sumoylation.</text>
</comment>
<feature type="domain" description="SAP" evidence="19">
    <location>
        <begin position="753"/>
        <end position="787"/>
    </location>
</feature>
<dbReference type="InterPro" id="IPR036361">
    <property type="entry name" value="SAP_dom_sf"/>
</dbReference>
<feature type="region of interest" description="Disordered" evidence="18">
    <location>
        <begin position="1162"/>
        <end position="1187"/>
    </location>
</feature>
<dbReference type="GO" id="GO:0008270">
    <property type="term" value="F:zinc ion binding"/>
    <property type="evidence" value="ECO:0007669"/>
    <property type="project" value="UniProtKB-KW"/>
</dbReference>
<dbReference type="InterPro" id="IPR003034">
    <property type="entry name" value="SAP_dom"/>
</dbReference>
<dbReference type="GO" id="GO:0000978">
    <property type="term" value="F:RNA polymerase II cis-regulatory region sequence-specific DNA binding"/>
    <property type="evidence" value="ECO:0007669"/>
    <property type="project" value="TreeGrafter"/>
</dbReference>
<feature type="compositionally biased region" description="Basic and acidic residues" evidence="18">
    <location>
        <begin position="425"/>
        <end position="437"/>
    </location>
</feature>
<keyword evidence="14" id="KW-0804">Transcription</keyword>
<dbReference type="PANTHER" id="PTHR10005:SF8">
    <property type="entry name" value="SKI FAMILY TRANSCRIPTIONAL COREPRESSOR 1"/>
    <property type="match status" value="1"/>
</dbReference>
<evidence type="ECO:0000256" key="1">
    <source>
        <dbReference type="ARBA" id="ARBA00004324"/>
    </source>
</evidence>
<evidence type="ECO:0000256" key="8">
    <source>
        <dbReference type="ARBA" id="ARBA00022723"/>
    </source>
</evidence>
<evidence type="ECO:0000256" key="10">
    <source>
        <dbReference type="ARBA" id="ARBA00022786"/>
    </source>
</evidence>
<dbReference type="Gene3D" id="3.30.40.10">
    <property type="entry name" value="Zinc/RING finger domain, C3HC4 (zinc finger)"/>
    <property type="match status" value="1"/>
</dbReference>
<feature type="compositionally biased region" description="Basic and acidic residues" evidence="18">
    <location>
        <begin position="641"/>
        <end position="658"/>
    </location>
</feature>
<organism evidence="22 23">
    <name type="scientific">Pleuronectes platessa</name>
    <name type="common">European plaice</name>
    <dbReference type="NCBI Taxonomy" id="8262"/>
    <lineage>
        <taxon>Eukaryota</taxon>
        <taxon>Metazoa</taxon>
        <taxon>Chordata</taxon>
        <taxon>Craniata</taxon>
        <taxon>Vertebrata</taxon>
        <taxon>Euteleostomi</taxon>
        <taxon>Actinopterygii</taxon>
        <taxon>Neopterygii</taxon>
        <taxon>Teleostei</taxon>
        <taxon>Neoteleostei</taxon>
        <taxon>Acanthomorphata</taxon>
        <taxon>Carangaria</taxon>
        <taxon>Pleuronectiformes</taxon>
        <taxon>Pleuronectoidei</taxon>
        <taxon>Pleuronectidae</taxon>
        <taxon>Pleuronectes</taxon>
    </lineage>
</organism>
<dbReference type="SUPFAM" id="SSF68906">
    <property type="entry name" value="SAP domain"/>
    <property type="match status" value="1"/>
</dbReference>
<dbReference type="Pfam" id="PF08782">
    <property type="entry name" value="c-SKI_SMAD_bind"/>
    <property type="match status" value="1"/>
</dbReference>
<dbReference type="InterPro" id="IPR037000">
    <property type="entry name" value="Ski_DNA-bd_sf"/>
</dbReference>
<dbReference type="GO" id="GO:0030514">
    <property type="term" value="P:negative regulation of BMP signaling pathway"/>
    <property type="evidence" value="ECO:0007669"/>
    <property type="project" value="TreeGrafter"/>
</dbReference>
<keyword evidence="7" id="KW-0808">Transferase</keyword>
<dbReference type="GO" id="GO:0005737">
    <property type="term" value="C:cytoplasm"/>
    <property type="evidence" value="ECO:0007669"/>
    <property type="project" value="TreeGrafter"/>
</dbReference>
<keyword evidence="17" id="KW-0175">Coiled coil</keyword>
<feature type="compositionally biased region" description="Basic and acidic residues" evidence="18">
    <location>
        <begin position="1356"/>
        <end position="1372"/>
    </location>
</feature>
<comment type="similarity">
    <text evidence="4">Belongs to the SKI family.</text>
</comment>
<keyword evidence="15" id="KW-0539">Nucleus</keyword>
<evidence type="ECO:0000259" key="21">
    <source>
        <dbReference type="PROSITE" id="PS51466"/>
    </source>
</evidence>
<proteinExistence type="inferred from homology"/>
<dbReference type="SMART" id="SM00513">
    <property type="entry name" value="SAP"/>
    <property type="match status" value="1"/>
</dbReference>
<dbReference type="InterPro" id="IPR014890">
    <property type="entry name" value="c-SKI_SMAD4-bd_dom"/>
</dbReference>
<feature type="compositionally biased region" description="Polar residues" evidence="18">
    <location>
        <begin position="561"/>
        <end position="573"/>
    </location>
</feature>
<evidence type="ECO:0000256" key="17">
    <source>
        <dbReference type="SAM" id="Coils"/>
    </source>
</evidence>
<feature type="compositionally biased region" description="Basic and acidic residues" evidence="18">
    <location>
        <begin position="574"/>
        <end position="584"/>
    </location>
</feature>
<feature type="compositionally biased region" description="Low complexity" evidence="18">
    <location>
        <begin position="15"/>
        <end position="31"/>
    </location>
</feature>
<keyword evidence="10" id="KW-0833">Ubl conjugation pathway</keyword>
<dbReference type="GO" id="GO:0005667">
    <property type="term" value="C:transcription regulator complex"/>
    <property type="evidence" value="ECO:0007669"/>
    <property type="project" value="TreeGrafter"/>
</dbReference>
<dbReference type="InterPro" id="IPR023321">
    <property type="entry name" value="PINIT"/>
</dbReference>
<dbReference type="GO" id="GO:0000981">
    <property type="term" value="F:DNA-binding transcription factor activity, RNA polymerase II-specific"/>
    <property type="evidence" value="ECO:0007669"/>
    <property type="project" value="TreeGrafter"/>
</dbReference>
<keyword evidence="11" id="KW-0862">Zinc</keyword>
<feature type="region of interest" description="Disordered" evidence="18">
    <location>
        <begin position="378"/>
        <end position="438"/>
    </location>
</feature>
<dbReference type="Proteomes" id="UP001153269">
    <property type="component" value="Unassembled WGS sequence"/>
</dbReference>
<dbReference type="InterPro" id="IPR009061">
    <property type="entry name" value="DNA-bd_dom_put_sf"/>
</dbReference>
<dbReference type="Gene3D" id="3.10.260.20">
    <property type="entry name" value="Ski"/>
    <property type="match status" value="1"/>
</dbReference>
<dbReference type="PROSITE" id="PS51466">
    <property type="entry name" value="PINIT"/>
    <property type="match status" value="1"/>
</dbReference>
<evidence type="ECO:0000256" key="18">
    <source>
        <dbReference type="SAM" id="MobiDB-lite"/>
    </source>
</evidence>
<dbReference type="FunFam" id="3.10.260.20:FF:000003">
    <property type="entry name" value="SKI family transcriptional corepressor 1 homolog-B-like"/>
    <property type="match status" value="1"/>
</dbReference>
<keyword evidence="5" id="KW-0678">Repressor</keyword>
<evidence type="ECO:0000313" key="23">
    <source>
        <dbReference type="Proteomes" id="UP001153269"/>
    </source>
</evidence>
<feature type="compositionally biased region" description="Basic and acidic residues" evidence="18">
    <location>
        <begin position="1173"/>
        <end position="1187"/>
    </location>
</feature>
<feature type="compositionally biased region" description="Polar residues" evidence="18">
    <location>
        <begin position="1163"/>
        <end position="1172"/>
    </location>
</feature>
<feature type="compositionally biased region" description="Polar residues" evidence="18">
    <location>
        <begin position="32"/>
        <end position="42"/>
    </location>
</feature>
<dbReference type="Gene3D" id="2.60.120.780">
    <property type="entry name" value="PINIT domain"/>
    <property type="match status" value="1"/>
</dbReference>
<name>A0A9N7U8X5_PLEPL</name>
<keyword evidence="23" id="KW-1185">Reference proteome</keyword>
<comment type="subcellular location">
    <subcellularLocation>
        <location evidence="1">Nucleus speckle</location>
    </subcellularLocation>
</comment>
<evidence type="ECO:0000256" key="16">
    <source>
        <dbReference type="PROSITE-ProRule" id="PRU00452"/>
    </source>
</evidence>
<comment type="caution">
    <text evidence="22">The sequence shown here is derived from an EMBL/GenBank/DDBJ whole genome shotgun (WGS) entry which is preliminary data.</text>
</comment>
<dbReference type="CDD" id="cd21080">
    <property type="entry name" value="DHD_Skor"/>
    <property type="match status" value="1"/>
</dbReference>
<evidence type="ECO:0000256" key="3">
    <source>
        <dbReference type="ARBA" id="ARBA00005383"/>
    </source>
</evidence>
<dbReference type="InterPro" id="IPR023216">
    <property type="entry name" value="Tscrpt_reg_SKI_SnoN"/>
</dbReference>
<keyword evidence="12" id="KW-0832">Ubl conjugation</keyword>
<dbReference type="Gene3D" id="3.10.390.10">
    <property type="entry name" value="SAND domain-like"/>
    <property type="match status" value="1"/>
</dbReference>
<dbReference type="PANTHER" id="PTHR10005">
    <property type="entry name" value="SKI ONCOGENE-RELATED"/>
    <property type="match status" value="1"/>
</dbReference>
<keyword evidence="9 16" id="KW-0863">Zinc-finger</keyword>
<feature type="region of interest" description="Disordered" evidence="18">
    <location>
        <begin position="492"/>
        <end position="584"/>
    </location>
</feature>
<evidence type="ECO:0000256" key="15">
    <source>
        <dbReference type="ARBA" id="ARBA00023242"/>
    </source>
</evidence>
<dbReference type="InterPro" id="IPR038654">
    <property type="entry name" value="PINIT_sf"/>
</dbReference>
<evidence type="ECO:0000256" key="13">
    <source>
        <dbReference type="ARBA" id="ARBA00023015"/>
    </source>
</evidence>
<dbReference type="PROSITE" id="PS51044">
    <property type="entry name" value="ZF_SP_RING"/>
    <property type="match status" value="1"/>
</dbReference>
<dbReference type="SUPFAM" id="SSF63763">
    <property type="entry name" value="SAND domain-like"/>
    <property type="match status" value="1"/>
</dbReference>
<reference evidence="22" key="1">
    <citation type="submission" date="2020-03" db="EMBL/GenBank/DDBJ databases">
        <authorList>
            <person name="Weist P."/>
        </authorList>
    </citation>
    <scope>NUCLEOTIDE SEQUENCE</scope>
</reference>
<sequence>MSTSNVVSAASRPPSMDSIPSGRDSSSPPSSKQELSYPSTNLKPNQVGQTVLYGIPIVSLVIDGQERLCLAQISNTLLKNYSYNEIHNRRVALGITCVQCTPVQLEILRRAGAMPISSRRCGMITKREAERLCKSFLGAHAPPKLPENFAFDVSHECAWGSRGSFIPARYNSSRAKCIKCTYCNMYFSPNKFIFHSHRTPESKYTQPDAANFNSWRRHLKLTDKSGQTDVLHAWEDVKAMFNGGSRKRTLPGSGSDSRSHMKSQGPNRPRESPEIPAKIINIEDNRGGMTSARSYPVIPVPNKGFGMLQKIPPPLFPHPYGFPAFGLCQKKDDSIMGEQSKSGLPGVLWPATKDSAYHSFPMFWPAAGALPMPPYHQTQHKPVPELLCPPRQTDMDMSEHSDRSTNTSKDSMVENDRCSSTQSARNEDDKSGDEARPLEGMALVPRKISYVSAFRPVIKDADCIAKLYGNRALYNNCRTGYLSPDFLSESSSYRSASPCVDSEGEPDVDVETNKTPDEEEEEDEGDSRPPSSVCARTPPGLARSVSPKESGCKGLPESRVFDSQKTSVHVAQSSDRDVHSKQLSESHITASFTEVFPAERAGLQQRSSPYQFRAASYQSGVLPANDDGASKEEPSSTVEEIETKSFHEQSGEENQREPEDGEDAPVRAVATQRDLESLAKDELQKQLLEQVELRKRLEREFQNLKDNFQDQMKRELSYREEMVQQLHIVRGWLLRMRSQYNKMAESAELKQMVMSLRVSELQVLLGYAGRNKHGRKHELLTKALHLLKAGCSPAVQMKIKELYRRRFPTKMVSPVDLALPGVHSASSLPAGLAQLGFDSHGSPSPLLPVSLLGPKHELSLPHLPSALHPVHPDVKLQRLPFYDVLDELIKPTSLASDNSQRFQESCYAFALTPQQVQQISSSMDISATKCDFAVQVQLRFCLSETSCPQEDHFPSNLCVKVNGKPCNLPGYLPPTKNGVEPKRPSRPINITSLVRLSTTVPNTIVVSWTSEIGRSFSMAVYLVRQQSSAVLLQRLRAKGIRNPDHSRALIKEKLTADPESEIATTSLRVSLLCPLGKMRLTIPCRALTCSHLQCFDATLYIQMNEKKPTWVCPVCDKKAPYEHLIIDGLFMEILSSCSDCDEIQFLEDGNWSPMRSKKEVQELSASYNGVDSDSSRTDTHELKRGSNDNKKFDVIDLTLDSSSEEEPDDEPPPKRACPSLSPVSPPPNKTVLNLHGQVSPVTRAPSIPSVETSYIPPPPPLIQDYRHYYHTTSDLPDLNFFSFLQGDNQHYNMVMAAAAAASASEDHELLLNRFLPYGSSQMLREPPGTPGSSTLAATNGGSNSGSTSSLVSSSSLRDRDKDRERDRDRDSHALSGLSRSSVEAAAAIYGSISDVISLD</sequence>
<keyword evidence="13" id="KW-0805">Transcription regulation</keyword>
<evidence type="ECO:0000313" key="22">
    <source>
        <dbReference type="EMBL" id="CAB1426056.1"/>
    </source>
</evidence>
<protein>
    <submittedName>
        <fullName evidence="22">Uncharacterized protein</fullName>
    </submittedName>
</protein>
<dbReference type="Gene3D" id="1.10.720.30">
    <property type="entry name" value="SAP domain"/>
    <property type="match status" value="1"/>
</dbReference>
<dbReference type="CDD" id="cd16818">
    <property type="entry name" value="SP-RING_PIAS1"/>
    <property type="match status" value="1"/>
</dbReference>
<evidence type="ECO:0000259" key="20">
    <source>
        <dbReference type="PROSITE" id="PS51044"/>
    </source>
</evidence>
<dbReference type="Pfam" id="PF02437">
    <property type="entry name" value="Ski_Sno_DHD"/>
    <property type="match status" value="1"/>
</dbReference>
<evidence type="ECO:0000256" key="11">
    <source>
        <dbReference type="ARBA" id="ARBA00022833"/>
    </source>
</evidence>
<feature type="region of interest" description="Disordered" evidence="18">
    <location>
        <begin position="1"/>
        <end position="42"/>
    </location>
</feature>
<dbReference type="FunFam" id="2.60.120.780:FF:000001">
    <property type="entry name" value="E3 SUMO-protein ligase PIAS2 isoform X1"/>
    <property type="match status" value="1"/>
</dbReference>
<evidence type="ECO:0000256" key="5">
    <source>
        <dbReference type="ARBA" id="ARBA00022491"/>
    </source>
</evidence>
<evidence type="ECO:0000256" key="12">
    <source>
        <dbReference type="ARBA" id="ARBA00022843"/>
    </source>
</evidence>
<evidence type="ECO:0000256" key="7">
    <source>
        <dbReference type="ARBA" id="ARBA00022679"/>
    </source>
</evidence>